<protein>
    <submittedName>
        <fullName evidence="1">Uncharacterized protein</fullName>
    </submittedName>
</protein>
<dbReference type="AlphaFoldDB" id="A0A0F9G833"/>
<evidence type="ECO:0000313" key="1">
    <source>
        <dbReference type="EMBL" id="KKL65665.1"/>
    </source>
</evidence>
<gene>
    <name evidence="1" type="ORF">LCGC14_2152670</name>
</gene>
<accession>A0A0F9G833</accession>
<proteinExistence type="predicted"/>
<name>A0A0F9G833_9ZZZZ</name>
<reference evidence="1" key="1">
    <citation type="journal article" date="2015" name="Nature">
        <title>Complex archaea that bridge the gap between prokaryotes and eukaryotes.</title>
        <authorList>
            <person name="Spang A."/>
            <person name="Saw J.H."/>
            <person name="Jorgensen S.L."/>
            <person name="Zaremba-Niedzwiedzka K."/>
            <person name="Martijn J."/>
            <person name="Lind A.E."/>
            <person name="van Eijk R."/>
            <person name="Schleper C."/>
            <person name="Guy L."/>
            <person name="Ettema T.J."/>
        </authorList>
    </citation>
    <scope>NUCLEOTIDE SEQUENCE</scope>
</reference>
<dbReference type="EMBL" id="LAZR01027459">
    <property type="protein sequence ID" value="KKL65665.1"/>
    <property type="molecule type" value="Genomic_DNA"/>
</dbReference>
<comment type="caution">
    <text evidence="1">The sequence shown here is derived from an EMBL/GenBank/DDBJ whole genome shotgun (WGS) entry which is preliminary data.</text>
</comment>
<sequence length="21" mass="2391">MSKLIVEVVKIEKVIKHPNAD</sequence>
<feature type="non-terminal residue" evidence="1">
    <location>
        <position position="21"/>
    </location>
</feature>
<organism evidence="1">
    <name type="scientific">marine sediment metagenome</name>
    <dbReference type="NCBI Taxonomy" id="412755"/>
    <lineage>
        <taxon>unclassified sequences</taxon>
        <taxon>metagenomes</taxon>
        <taxon>ecological metagenomes</taxon>
    </lineage>
</organism>